<sequence length="128" mass="15487">MEKEAIKAVEEYRSILNEGEVEEVNKWISDDFIGYFGYYNYRDYEVYNGESYKESNIETLNSYKGKNPYWEYQDLTRNLRSENEMILSSIIDFYISGEKVATALAMEIFKKERDGWKLYRQHMERYSQ</sequence>
<name>A0ABM8YP58_9BACI</name>
<dbReference type="RefSeq" id="WP_230501419.1">
    <property type="nucleotide sequence ID" value="NZ_CAKJTJ010000011.1"/>
</dbReference>
<gene>
    <name evidence="1" type="ORF">BACCIP111883_02305</name>
</gene>
<reference evidence="1 2" key="1">
    <citation type="submission" date="2021-10" db="EMBL/GenBank/DDBJ databases">
        <authorList>
            <person name="Criscuolo A."/>
        </authorList>
    </citation>
    <scope>NUCLEOTIDE SEQUENCE [LARGE SCALE GENOMIC DNA]</scope>
    <source>
        <strain evidence="2">CIP 111883</strain>
    </source>
</reference>
<evidence type="ECO:0000313" key="1">
    <source>
        <dbReference type="EMBL" id="CAG9621532.1"/>
    </source>
</evidence>
<keyword evidence="2" id="KW-1185">Reference proteome</keyword>
<protein>
    <recommendedName>
        <fullName evidence="3">DUF4440 domain-containing protein</fullName>
    </recommendedName>
</protein>
<dbReference type="Proteomes" id="UP000789833">
    <property type="component" value="Unassembled WGS sequence"/>
</dbReference>
<evidence type="ECO:0008006" key="3">
    <source>
        <dbReference type="Google" id="ProtNLM"/>
    </source>
</evidence>
<organism evidence="1 2">
    <name type="scientific">Sutcliffiella rhizosphaerae</name>
    <dbReference type="NCBI Taxonomy" id="2880967"/>
    <lineage>
        <taxon>Bacteria</taxon>
        <taxon>Bacillati</taxon>
        <taxon>Bacillota</taxon>
        <taxon>Bacilli</taxon>
        <taxon>Bacillales</taxon>
        <taxon>Bacillaceae</taxon>
        <taxon>Sutcliffiella</taxon>
    </lineage>
</organism>
<dbReference type="EMBL" id="CAKJTJ010000011">
    <property type="protein sequence ID" value="CAG9621532.1"/>
    <property type="molecule type" value="Genomic_DNA"/>
</dbReference>
<dbReference type="SUPFAM" id="SSF54427">
    <property type="entry name" value="NTF2-like"/>
    <property type="match status" value="1"/>
</dbReference>
<accession>A0ABM8YP58</accession>
<evidence type="ECO:0000313" key="2">
    <source>
        <dbReference type="Proteomes" id="UP000789833"/>
    </source>
</evidence>
<comment type="caution">
    <text evidence="1">The sequence shown here is derived from an EMBL/GenBank/DDBJ whole genome shotgun (WGS) entry which is preliminary data.</text>
</comment>
<proteinExistence type="predicted"/>
<dbReference type="InterPro" id="IPR032710">
    <property type="entry name" value="NTF2-like_dom_sf"/>
</dbReference>